<evidence type="ECO:0000256" key="1">
    <source>
        <dbReference type="SAM" id="Phobius"/>
    </source>
</evidence>
<dbReference type="AlphaFoldDB" id="A0A9D1HUL2"/>
<gene>
    <name evidence="2" type="ORF">IAD51_06895</name>
</gene>
<dbReference type="Pfam" id="PF09548">
    <property type="entry name" value="Spore_III_AB"/>
    <property type="match status" value="1"/>
</dbReference>
<dbReference type="EMBL" id="DVMN01000126">
    <property type="protein sequence ID" value="HIU21933.1"/>
    <property type="molecule type" value="Genomic_DNA"/>
</dbReference>
<name>A0A9D1HUL2_9FIRM</name>
<evidence type="ECO:0000313" key="3">
    <source>
        <dbReference type="Proteomes" id="UP000824088"/>
    </source>
</evidence>
<feature type="transmembrane region" description="Helical" evidence="1">
    <location>
        <begin position="6"/>
        <end position="25"/>
    </location>
</feature>
<dbReference type="InterPro" id="IPR014198">
    <property type="entry name" value="Spore_III_AB"/>
</dbReference>
<comment type="caution">
    <text evidence="2">The sequence shown here is derived from an EMBL/GenBank/DDBJ whole genome shotgun (WGS) entry which is preliminary data.</text>
</comment>
<reference evidence="2" key="1">
    <citation type="submission" date="2020-10" db="EMBL/GenBank/DDBJ databases">
        <authorList>
            <person name="Gilroy R."/>
        </authorList>
    </citation>
    <scope>NUCLEOTIDE SEQUENCE</scope>
    <source>
        <strain evidence="2">1063</strain>
    </source>
</reference>
<accession>A0A9D1HUL2</accession>
<feature type="transmembrane region" description="Helical" evidence="1">
    <location>
        <begin position="150"/>
        <end position="169"/>
    </location>
</feature>
<organism evidence="2 3">
    <name type="scientific">Candidatus Limadaptatus stercorigallinarum</name>
    <dbReference type="NCBI Taxonomy" id="2840845"/>
    <lineage>
        <taxon>Bacteria</taxon>
        <taxon>Bacillati</taxon>
        <taxon>Bacillota</taxon>
        <taxon>Clostridia</taxon>
        <taxon>Eubacteriales</taxon>
        <taxon>Candidatus Limadaptatus</taxon>
    </lineage>
</organism>
<keyword evidence="1" id="KW-0472">Membrane</keyword>
<keyword evidence="1" id="KW-1133">Transmembrane helix</keyword>
<dbReference type="Proteomes" id="UP000824088">
    <property type="component" value="Unassembled WGS sequence"/>
</dbReference>
<keyword evidence="1" id="KW-0812">Transmembrane</keyword>
<reference evidence="2" key="2">
    <citation type="journal article" date="2021" name="PeerJ">
        <title>Extensive microbial diversity within the chicken gut microbiome revealed by metagenomics and culture.</title>
        <authorList>
            <person name="Gilroy R."/>
            <person name="Ravi A."/>
            <person name="Getino M."/>
            <person name="Pursley I."/>
            <person name="Horton D.L."/>
            <person name="Alikhan N.F."/>
            <person name="Baker D."/>
            <person name="Gharbi K."/>
            <person name="Hall N."/>
            <person name="Watson M."/>
            <person name="Adriaenssens E.M."/>
            <person name="Foster-Nyarko E."/>
            <person name="Jarju S."/>
            <person name="Secka A."/>
            <person name="Antonio M."/>
            <person name="Oren A."/>
            <person name="Chaudhuri R.R."/>
            <person name="La Ragione R."/>
            <person name="Hildebrand F."/>
            <person name="Pallen M.J."/>
        </authorList>
    </citation>
    <scope>NUCLEOTIDE SEQUENCE</scope>
    <source>
        <strain evidence="2">1063</strain>
    </source>
</reference>
<sequence length="170" mass="18190">MTADILRLIAGGLLALICCYAGVLIKRHYADRERFYTDAEAFAAYVGAELGFRKTPLPAVIGGFTEGKKGAFAEMLKKFGAGLSLGGVQDGAARSAAEDARLKPDEKKKLCEFLSSLGKTALSDQLEGAAYWKNEFAAKRAKCAEETKRLGGMYFKLAVLAGIALMVLLA</sequence>
<evidence type="ECO:0000313" key="2">
    <source>
        <dbReference type="EMBL" id="HIU21933.1"/>
    </source>
</evidence>
<protein>
    <submittedName>
        <fullName evidence="2">Stage III sporulation protein AB</fullName>
    </submittedName>
</protein>
<proteinExistence type="predicted"/>